<dbReference type="RefSeq" id="WP_012164514.1">
    <property type="nucleotide sequence ID" value="NC_009925.1"/>
</dbReference>
<dbReference type="Proteomes" id="UP000000268">
    <property type="component" value="Chromosome"/>
</dbReference>
<gene>
    <name evidence="1" type="ordered locus">AM1_4198</name>
</gene>
<dbReference type="STRING" id="329726.AM1_4198"/>
<name>B0CBR0_ACAM1</name>
<evidence type="ECO:0000313" key="1">
    <source>
        <dbReference type="EMBL" id="ABW29178.1"/>
    </source>
</evidence>
<proteinExistence type="predicted"/>
<reference evidence="1 2" key="1">
    <citation type="journal article" date="2008" name="Proc. Natl. Acad. Sci. U.S.A.">
        <title>Niche adaptation and genome expansion in the chlorophyll d-producing cyanobacterium Acaryochloris marina.</title>
        <authorList>
            <person name="Swingley W.D."/>
            <person name="Chen M."/>
            <person name="Cheung P.C."/>
            <person name="Conrad A.L."/>
            <person name="Dejesa L.C."/>
            <person name="Hao J."/>
            <person name="Honchak B.M."/>
            <person name="Karbach L.E."/>
            <person name="Kurdoglu A."/>
            <person name="Lahiri S."/>
            <person name="Mastrian S.D."/>
            <person name="Miyashita H."/>
            <person name="Page L."/>
            <person name="Ramakrishna P."/>
            <person name="Satoh S."/>
            <person name="Sattley W.M."/>
            <person name="Shimada Y."/>
            <person name="Taylor H.L."/>
            <person name="Tomo T."/>
            <person name="Tsuchiya T."/>
            <person name="Wang Z.T."/>
            <person name="Raymond J."/>
            <person name="Mimuro M."/>
            <person name="Blankenship R.E."/>
            <person name="Touchman J.W."/>
        </authorList>
    </citation>
    <scope>NUCLEOTIDE SEQUENCE [LARGE SCALE GENOMIC DNA]</scope>
    <source>
        <strain evidence="2">MBIC 11017</strain>
    </source>
</reference>
<protein>
    <submittedName>
        <fullName evidence="1">Uncharacterized protein</fullName>
    </submittedName>
</protein>
<dbReference type="AlphaFoldDB" id="B0CBR0"/>
<accession>B0CBR0</accession>
<sequence length="118" mass="13387">MTADDIVNYYLQNAQSTLATPQSPSICTGTIESWICVEVGRKIVIHGEIHNHPKHAEGKKLKTSPIKHYLAKDGRVYVTTKNSMYELGMPHPDFTGDVELLVGNLDTQQWEKLTYWED</sequence>
<dbReference type="HOGENOM" id="CLU_167330_0_0_3"/>
<evidence type="ECO:0000313" key="2">
    <source>
        <dbReference type="Proteomes" id="UP000000268"/>
    </source>
</evidence>
<dbReference type="EMBL" id="CP000828">
    <property type="protein sequence ID" value="ABW29178.1"/>
    <property type="molecule type" value="Genomic_DNA"/>
</dbReference>
<dbReference type="KEGG" id="amr:AM1_4198"/>
<dbReference type="OrthoDB" id="9827146at2"/>
<keyword evidence="2" id="KW-1185">Reference proteome</keyword>
<organism evidence="1 2">
    <name type="scientific">Acaryochloris marina (strain MBIC 11017)</name>
    <dbReference type="NCBI Taxonomy" id="329726"/>
    <lineage>
        <taxon>Bacteria</taxon>
        <taxon>Bacillati</taxon>
        <taxon>Cyanobacteriota</taxon>
        <taxon>Cyanophyceae</taxon>
        <taxon>Acaryochloridales</taxon>
        <taxon>Acaryochloridaceae</taxon>
        <taxon>Acaryochloris</taxon>
    </lineage>
</organism>